<dbReference type="PANTHER" id="PTHR43833:SF7">
    <property type="entry name" value="KTR SYSTEM POTASSIUM UPTAKE PROTEIN C"/>
    <property type="match status" value="1"/>
</dbReference>
<gene>
    <name evidence="2" type="ORF">IAA55_08205</name>
</gene>
<dbReference type="Gene3D" id="3.30.70.1450">
    <property type="entry name" value="Regulator of K+ conductance, C-terminal domain"/>
    <property type="match status" value="1"/>
</dbReference>
<dbReference type="PANTHER" id="PTHR43833">
    <property type="entry name" value="POTASSIUM CHANNEL PROTEIN 2-RELATED-RELATED"/>
    <property type="match status" value="1"/>
</dbReference>
<comment type="caution">
    <text evidence="2">The sequence shown here is derived from an EMBL/GenBank/DDBJ whole genome shotgun (WGS) entry which is preliminary data.</text>
</comment>
<organism evidence="2 3">
    <name type="scientific">Candidatus Pullilachnospira gallistercoris</name>
    <dbReference type="NCBI Taxonomy" id="2840911"/>
    <lineage>
        <taxon>Bacteria</taxon>
        <taxon>Bacillati</taxon>
        <taxon>Bacillota</taxon>
        <taxon>Clostridia</taxon>
        <taxon>Lachnospirales</taxon>
        <taxon>Lachnospiraceae</taxon>
        <taxon>Lachnospiraceae incertae sedis</taxon>
        <taxon>Candidatus Pullilachnospira</taxon>
    </lineage>
</organism>
<dbReference type="InterPro" id="IPR006037">
    <property type="entry name" value="RCK_C"/>
</dbReference>
<dbReference type="InterPro" id="IPR003148">
    <property type="entry name" value="RCK_N"/>
</dbReference>
<dbReference type="PROSITE" id="PS51202">
    <property type="entry name" value="RCK_C"/>
    <property type="match status" value="1"/>
</dbReference>
<name>A0A9D1EAN6_9FIRM</name>
<dbReference type="InterPro" id="IPR036291">
    <property type="entry name" value="NAD(P)-bd_dom_sf"/>
</dbReference>
<evidence type="ECO:0000313" key="2">
    <source>
        <dbReference type="EMBL" id="HIR71248.1"/>
    </source>
</evidence>
<dbReference type="GO" id="GO:0006813">
    <property type="term" value="P:potassium ion transport"/>
    <property type="evidence" value="ECO:0007669"/>
    <property type="project" value="InterPro"/>
</dbReference>
<dbReference type="GO" id="GO:0008324">
    <property type="term" value="F:monoatomic cation transmembrane transporter activity"/>
    <property type="evidence" value="ECO:0007669"/>
    <property type="project" value="InterPro"/>
</dbReference>
<sequence>MKKNQDIAYGIIGLGRFGSALARTLAEAGQEVIVLDKDEDKIKDMRQYTEYAFVTENLSQETLAETGIQNCDVVIVCIGEQVDVSILTTMRVIEMGIPHVISKALSAEQGAVLKKLGAEVVYPERDMALRLGRKLLSNNFLDYVSLNNSVEIRQVQVPQPLIGRSVEETEIRQKYKLNIIAIENGRDTNIEVTPDYRLKADDIIVVIGKVNNIDAFENHFE</sequence>
<dbReference type="EMBL" id="DVHM01000133">
    <property type="protein sequence ID" value="HIR71248.1"/>
    <property type="molecule type" value="Genomic_DNA"/>
</dbReference>
<dbReference type="Proteomes" id="UP000823912">
    <property type="component" value="Unassembled WGS sequence"/>
</dbReference>
<dbReference type="SUPFAM" id="SSF116726">
    <property type="entry name" value="TrkA C-terminal domain-like"/>
    <property type="match status" value="1"/>
</dbReference>
<dbReference type="Pfam" id="PF02254">
    <property type="entry name" value="TrkA_N"/>
    <property type="match status" value="1"/>
</dbReference>
<dbReference type="AlphaFoldDB" id="A0A9D1EAN6"/>
<accession>A0A9D1EAN6</accession>
<dbReference type="InterPro" id="IPR036721">
    <property type="entry name" value="RCK_C_sf"/>
</dbReference>
<reference evidence="2" key="1">
    <citation type="submission" date="2020-10" db="EMBL/GenBank/DDBJ databases">
        <authorList>
            <person name="Gilroy R."/>
        </authorList>
    </citation>
    <scope>NUCLEOTIDE SEQUENCE</scope>
    <source>
        <strain evidence="2">ChiSjej5B23-6657</strain>
    </source>
</reference>
<feature type="domain" description="RCK C-terminal" evidence="1">
    <location>
        <begin position="138"/>
        <end position="221"/>
    </location>
</feature>
<protein>
    <submittedName>
        <fullName evidence="2">TrkA family potassium uptake protein</fullName>
    </submittedName>
</protein>
<evidence type="ECO:0000259" key="1">
    <source>
        <dbReference type="PROSITE" id="PS51202"/>
    </source>
</evidence>
<dbReference type="InterPro" id="IPR050721">
    <property type="entry name" value="Trk_Ktr_HKT_K-transport"/>
</dbReference>
<reference evidence="2" key="2">
    <citation type="journal article" date="2021" name="PeerJ">
        <title>Extensive microbial diversity within the chicken gut microbiome revealed by metagenomics and culture.</title>
        <authorList>
            <person name="Gilroy R."/>
            <person name="Ravi A."/>
            <person name="Getino M."/>
            <person name="Pursley I."/>
            <person name="Horton D.L."/>
            <person name="Alikhan N.F."/>
            <person name="Baker D."/>
            <person name="Gharbi K."/>
            <person name="Hall N."/>
            <person name="Watson M."/>
            <person name="Adriaenssens E.M."/>
            <person name="Foster-Nyarko E."/>
            <person name="Jarju S."/>
            <person name="Secka A."/>
            <person name="Antonio M."/>
            <person name="Oren A."/>
            <person name="Chaudhuri R.R."/>
            <person name="La Ragione R."/>
            <person name="Hildebrand F."/>
            <person name="Pallen M.J."/>
        </authorList>
    </citation>
    <scope>NUCLEOTIDE SEQUENCE</scope>
    <source>
        <strain evidence="2">ChiSjej5B23-6657</strain>
    </source>
</reference>
<evidence type="ECO:0000313" key="3">
    <source>
        <dbReference type="Proteomes" id="UP000823912"/>
    </source>
</evidence>
<dbReference type="SUPFAM" id="SSF51735">
    <property type="entry name" value="NAD(P)-binding Rossmann-fold domains"/>
    <property type="match status" value="1"/>
</dbReference>
<dbReference type="Gene3D" id="3.40.50.720">
    <property type="entry name" value="NAD(P)-binding Rossmann-like Domain"/>
    <property type="match status" value="1"/>
</dbReference>
<dbReference type="Pfam" id="PF02080">
    <property type="entry name" value="TrkA_C"/>
    <property type="match status" value="1"/>
</dbReference>
<proteinExistence type="predicted"/>